<proteinExistence type="predicted"/>
<dbReference type="PROSITE" id="PS50835">
    <property type="entry name" value="IG_LIKE"/>
    <property type="match status" value="1"/>
</dbReference>
<evidence type="ECO:0000259" key="8">
    <source>
        <dbReference type="PROSITE" id="PS50835"/>
    </source>
</evidence>
<dbReference type="SUPFAM" id="SSF52058">
    <property type="entry name" value="L domain-like"/>
    <property type="match status" value="1"/>
</dbReference>
<feature type="transmembrane region" description="Helical" evidence="6">
    <location>
        <begin position="405"/>
        <end position="427"/>
    </location>
</feature>
<dbReference type="PANTHER" id="PTHR23216">
    <property type="entry name" value="NUCLEOLAR AND COILED-BODY PHOSPHOPROTEIN 1"/>
    <property type="match status" value="1"/>
</dbReference>
<dbReference type="PROSITE" id="PS51450">
    <property type="entry name" value="LRR"/>
    <property type="match status" value="2"/>
</dbReference>
<dbReference type="InterPro" id="IPR013783">
    <property type="entry name" value="Ig-like_fold"/>
</dbReference>
<keyword evidence="4" id="KW-1015">Disulfide bond</keyword>
<feature type="compositionally biased region" description="Low complexity" evidence="5">
    <location>
        <begin position="837"/>
        <end position="846"/>
    </location>
</feature>
<evidence type="ECO:0000313" key="10">
    <source>
        <dbReference type="Proteomes" id="UP000261360"/>
    </source>
</evidence>
<feature type="compositionally biased region" description="Basic and acidic residues" evidence="5">
    <location>
        <begin position="554"/>
        <end position="575"/>
    </location>
</feature>
<accession>A0A3B4YH64</accession>
<feature type="region of interest" description="Disordered" evidence="5">
    <location>
        <begin position="2480"/>
        <end position="2503"/>
    </location>
</feature>
<feature type="compositionally biased region" description="Basic and acidic residues" evidence="5">
    <location>
        <begin position="1355"/>
        <end position="1370"/>
    </location>
</feature>
<dbReference type="InterPro" id="IPR001611">
    <property type="entry name" value="Leu-rich_rpt"/>
</dbReference>
<dbReference type="InterPro" id="IPR003591">
    <property type="entry name" value="Leu-rich_rpt_typical-subtyp"/>
</dbReference>
<organism evidence="9 10">
    <name type="scientific">Seriola lalandi dorsalis</name>
    <dbReference type="NCBI Taxonomy" id="1841481"/>
    <lineage>
        <taxon>Eukaryota</taxon>
        <taxon>Metazoa</taxon>
        <taxon>Chordata</taxon>
        <taxon>Craniata</taxon>
        <taxon>Vertebrata</taxon>
        <taxon>Euteleostomi</taxon>
        <taxon>Actinopterygii</taxon>
        <taxon>Neopterygii</taxon>
        <taxon>Teleostei</taxon>
        <taxon>Neoteleostei</taxon>
        <taxon>Acanthomorphata</taxon>
        <taxon>Carangaria</taxon>
        <taxon>Carangiformes</taxon>
        <taxon>Carangidae</taxon>
        <taxon>Seriola</taxon>
    </lineage>
</organism>
<feature type="signal peptide" evidence="7">
    <location>
        <begin position="1"/>
        <end position="22"/>
    </location>
</feature>
<dbReference type="Gene3D" id="2.60.40.10">
    <property type="entry name" value="Immunoglobulins"/>
    <property type="match status" value="1"/>
</dbReference>
<dbReference type="GeneTree" id="ENSGT00390000014817"/>
<keyword evidence="10" id="KW-1185">Reference proteome</keyword>
<feature type="compositionally biased region" description="Basic and acidic residues" evidence="5">
    <location>
        <begin position="1194"/>
        <end position="1213"/>
    </location>
</feature>
<keyword evidence="6" id="KW-0812">Transmembrane</keyword>
<feature type="compositionally biased region" description="Polar residues" evidence="5">
    <location>
        <begin position="2287"/>
        <end position="2302"/>
    </location>
</feature>
<evidence type="ECO:0000256" key="5">
    <source>
        <dbReference type="SAM" id="MobiDB-lite"/>
    </source>
</evidence>
<evidence type="ECO:0000256" key="7">
    <source>
        <dbReference type="SAM" id="SignalP"/>
    </source>
</evidence>
<keyword evidence="6" id="KW-0472">Membrane</keyword>
<feature type="compositionally biased region" description="Basic and acidic residues" evidence="5">
    <location>
        <begin position="1496"/>
        <end position="1510"/>
    </location>
</feature>
<feature type="compositionally biased region" description="Basic and acidic residues" evidence="5">
    <location>
        <begin position="1137"/>
        <end position="1146"/>
    </location>
</feature>
<feature type="compositionally biased region" description="Acidic residues" evidence="5">
    <location>
        <begin position="462"/>
        <end position="471"/>
    </location>
</feature>
<feature type="compositionally biased region" description="Basic and acidic residues" evidence="5">
    <location>
        <begin position="728"/>
        <end position="738"/>
    </location>
</feature>
<evidence type="ECO:0000256" key="1">
    <source>
        <dbReference type="ARBA" id="ARBA00022614"/>
    </source>
</evidence>
<dbReference type="OrthoDB" id="660555at2759"/>
<protein>
    <submittedName>
        <fullName evidence="9">Leucine rich repeat containing 66</fullName>
    </submittedName>
</protein>
<feature type="domain" description="Ig-like" evidence="8">
    <location>
        <begin position="288"/>
        <end position="364"/>
    </location>
</feature>
<feature type="region of interest" description="Disordered" evidence="5">
    <location>
        <begin position="1137"/>
        <end position="1632"/>
    </location>
</feature>
<feature type="compositionally biased region" description="Pro residues" evidence="5">
    <location>
        <begin position="2548"/>
        <end position="2561"/>
    </location>
</feature>
<feature type="region of interest" description="Disordered" evidence="5">
    <location>
        <begin position="1677"/>
        <end position="1993"/>
    </location>
</feature>
<feature type="compositionally biased region" description="Polar residues" evidence="5">
    <location>
        <begin position="529"/>
        <end position="539"/>
    </location>
</feature>
<feature type="compositionally biased region" description="Basic and acidic residues" evidence="5">
    <location>
        <begin position="1983"/>
        <end position="1992"/>
    </location>
</feature>
<dbReference type="PANTHER" id="PTHR23216:SF1">
    <property type="entry name" value="NUCLEOLAR AND COILED-BODY PHOSPHOPROTEIN 1"/>
    <property type="match status" value="1"/>
</dbReference>
<feature type="region of interest" description="Disordered" evidence="5">
    <location>
        <begin position="1069"/>
        <end position="1101"/>
    </location>
</feature>
<feature type="compositionally biased region" description="Pro residues" evidence="5">
    <location>
        <begin position="2082"/>
        <end position="2091"/>
    </location>
</feature>
<feature type="compositionally biased region" description="Basic and acidic residues" evidence="5">
    <location>
        <begin position="517"/>
        <end position="528"/>
    </location>
</feature>
<feature type="compositionally biased region" description="Polar residues" evidence="5">
    <location>
        <begin position="905"/>
        <end position="917"/>
    </location>
</feature>
<dbReference type="GeneID" id="111660171"/>
<dbReference type="InterPro" id="IPR003599">
    <property type="entry name" value="Ig_sub"/>
</dbReference>
<feature type="compositionally biased region" description="Basic and acidic residues" evidence="5">
    <location>
        <begin position="921"/>
        <end position="943"/>
    </location>
</feature>
<dbReference type="InterPro" id="IPR036179">
    <property type="entry name" value="Ig-like_dom_sf"/>
</dbReference>
<dbReference type="SMART" id="SM00013">
    <property type="entry name" value="LRRNT"/>
    <property type="match status" value="1"/>
</dbReference>
<feature type="compositionally biased region" description="Basic and acidic residues" evidence="5">
    <location>
        <begin position="1400"/>
        <end position="1416"/>
    </location>
</feature>
<feature type="compositionally biased region" description="Low complexity" evidence="5">
    <location>
        <begin position="576"/>
        <end position="586"/>
    </location>
</feature>
<reference evidence="9" key="2">
    <citation type="submission" date="2025-09" db="UniProtKB">
        <authorList>
            <consortium name="Ensembl"/>
        </authorList>
    </citation>
    <scope>IDENTIFICATION</scope>
</reference>
<feature type="region of interest" description="Disordered" evidence="5">
    <location>
        <begin position="2539"/>
        <end position="2593"/>
    </location>
</feature>
<dbReference type="RefSeq" id="XP_023269101.1">
    <property type="nucleotide sequence ID" value="XM_023413333.1"/>
</dbReference>
<evidence type="ECO:0000256" key="3">
    <source>
        <dbReference type="ARBA" id="ARBA00022737"/>
    </source>
</evidence>
<dbReference type="SUPFAM" id="SSF48726">
    <property type="entry name" value="Immunoglobulin"/>
    <property type="match status" value="1"/>
</dbReference>
<name>A0A3B4YH64_SERLL</name>
<keyword evidence="6" id="KW-1133">Transmembrane helix</keyword>
<dbReference type="SMART" id="SM00369">
    <property type="entry name" value="LRR_TYP"/>
    <property type="match status" value="5"/>
</dbReference>
<feature type="compositionally biased region" description="Polar residues" evidence="5">
    <location>
        <begin position="445"/>
        <end position="457"/>
    </location>
</feature>
<feature type="compositionally biased region" description="Low complexity" evidence="5">
    <location>
        <begin position="2201"/>
        <end position="2213"/>
    </location>
</feature>
<feature type="compositionally biased region" description="Basic and acidic residues" evidence="5">
    <location>
        <begin position="1263"/>
        <end position="1276"/>
    </location>
</feature>
<feature type="compositionally biased region" description="Basic and acidic residues" evidence="5">
    <location>
        <begin position="1607"/>
        <end position="1617"/>
    </location>
</feature>
<keyword evidence="3" id="KW-0677">Repeat</keyword>
<feature type="compositionally biased region" description="Basic and acidic residues" evidence="5">
    <location>
        <begin position="1226"/>
        <end position="1240"/>
    </location>
</feature>
<feature type="compositionally biased region" description="Acidic residues" evidence="5">
    <location>
        <begin position="655"/>
        <end position="664"/>
    </location>
</feature>
<evidence type="ECO:0000256" key="4">
    <source>
        <dbReference type="ARBA" id="ARBA00023157"/>
    </source>
</evidence>
<feature type="compositionally biased region" description="Basic and acidic residues" evidence="5">
    <location>
        <begin position="1868"/>
        <end position="1887"/>
    </location>
</feature>
<feature type="compositionally biased region" description="Basic and acidic residues" evidence="5">
    <location>
        <begin position="1533"/>
        <end position="1546"/>
    </location>
</feature>
<dbReference type="GO" id="GO:0005654">
    <property type="term" value="C:nucleoplasm"/>
    <property type="evidence" value="ECO:0007669"/>
    <property type="project" value="TreeGrafter"/>
</dbReference>
<feature type="compositionally biased region" description="Basic and acidic residues" evidence="5">
    <location>
        <begin position="1464"/>
        <end position="1483"/>
    </location>
</feature>
<feature type="compositionally biased region" description="Polar residues" evidence="5">
    <location>
        <begin position="1964"/>
        <end position="1982"/>
    </location>
</feature>
<evidence type="ECO:0000256" key="6">
    <source>
        <dbReference type="SAM" id="Phobius"/>
    </source>
</evidence>
<feature type="compositionally biased region" description="Basic and acidic residues" evidence="5">
    <location>
        <begin position="884"/>
        <end position="893"/>
    </location>
</feature>
<feature type="region of interest" description="Disordered" evidence="5">
    <location>
        <begin position="445"/>
        <end position="474"/>
    </location>
</feature>
<dbReference type="CTD" id="339977"/>
<feature type="region of interest" description="Disordered" evidence="5">
    <location>
        <begin position="2198"/>
        <end position="2302"/>
    </location>
</feature>
<evidence type="ECO:0000313" key="9">
    <source>
        <dbReference type="Ensembl" id="ENSSLDP00000027478.1"/>
    </source>
</evidence>
<dbReference type="InterPro" id="IPR000372">
    <property type="entry name" value="LRRNT"/>
</dbReference>
<feature type="compositionally biased region" description="Basic and acidic residues" evidence="5">
    <location>
        <begin position="1742"/>
        <end position="1751"/>
    </location>
</feature>
<sequence length="2593" mass="287105">MAGAQGPVLAAVLLLVSAGVHCSSPPPVCPESCTCQRAALLNCSSSGLSLVPQDIPDSVTELDLSHNLLDSATLHRPHRNLRNVWLGNNSITHLSLCVDRSMGSQSVSGGHLHRLRPWSRRRCVSWAPTLQLLSVERNQLMQLPEGLERSPSLWVLQLSFNRISTVRPGDLSHLRQLKELHLQHNLITSLHPQMFQDLTQLRVLDLSFNMLTSLHPLMYLSLHNIGADVGLGGNRWQCDCSMRSLRRRMAFDSSRGLQAWDVVCASPSILSGKDLLQLEEDDLNCFGPENRPEIHQDVTVYSGSEIMLSCSTQDPMWWTPSGQASVNQPQADLLISDVTERDTGLYVCMSEDHEVVSVFNLQISRVGGARRKTRSLPRTIRQVIPQDTPSRIGEERNQRATQSQLVLAVCLSVFITFLIAFILGVLARPCIDVLWAKVTKKKSPASTNSVSSVQQRQYENEAYSDGEEPEEVVTHRERRVTFSTIDYREHGNVQYYDTVASGNQESINKDAVIECESAKTEEEKHTDGDSGSENSLPQDTQRDGRAVSGITDAGRTHKMEFEHIPDPVELEERRSLSSCSDSSLSDKALKDHTTPKSPQLAEDSIQQRADFSTSRKVEVPQISIEDESEIPGFSSEPFADWSPHTNNANPKDSDLWQENEEQFEFSDSVRSTSARSSSVFDSFTDSKLIVVPNSDRQNRVDTSSSSSYISEDEPTQYTLNSDQEEEQDVIRYQDKSEVTDTFDPQRPAERPEYPSSSHSSDSDGASMQYTVNQEEEKGEANGKSIAEYDQLSSRIVTGEGGTREKVKPMPRTKWRGLSLGVTSFGKSLDTSAPSPPKAYSSSSSSESEAEITDLKVKQTKGRVDQINAPLPASDSSSSDETTDETTKHTKTQEQGEVDMTRLPFQDSQTGSHDSGTQWPVHDPEHTTHAKSRLDIKAPSRDSDSSSSSDSEDETTHLSERTGKVGDTELLLQKSQTVSHDPDGRWPALDLEHIPSIKRRLDIKATHPPLDSASTSKKVEETIARIKKHKQGEIHMARRPNKVSQTVSHDTGTQWPLLDLEHTTRIKRRLDIKAASPDSDSSSSGGSEDETTQDIKKERPGVVEFAGLPYQESQKLRNDPETQWPALNLEHIPHINRRLDIKSRSPDSDSSSSSGSEDKTTQLAERPGKVGNTELPLQKSQTVSHDPDGGWPALDLEHIPSIKRRLDIKAKSPDSDSSSSSDSEDETTNHIKKQEQGEIHMARLPNTVSQPLSHDPGTQWPLLDLEHTTRVKRRLDIKATSPDSSSRSDSDDETSESIANQRPAKVDTVELQKSQTLSHDQDGGWPALDLQHIPSIKRRLDIKSRSPDSDSSSSGGREDETTQDIKKERPGVVEFAGLPYQESQKLRNDPETQWPALNLEHIPHINRRLDIKSRSPDSDSSSSSGSEDKTTQLAERPGKVGNTELPLQKSQTVSHDPDGGWPALDLEHIPSIKRRLDIKAKSPDSDSSSSSDSEDETTNHIKKQEQGEIHMARLPNTVSQPVSHDPGTQWPLLDLEHTTHVKRRLDIKATSPDSSSRSDSDDETSESIANQRPAKVDTVELQKSQTLSHDQDGGWPALDLQHIPSIKRRLDIKSRSPDSDSSSSSDSEDEITNHIKKHEQGEIHMARLPNTVSQPVSHEPGTQWPLLDLEHTTHIKRRLDIKATSPDSSSSSDSDHETAESTAKQRPAKVDTAELQKSQTVSHDPDIGWPALDLQHIPRIKRRLDIKSRSPDSDSSSSSDSEDETSESTTKQRPAKVDTAELQKSQTVSHDPDGRWPTLDLQHIPRIKRRLDIKSGSPDSDSSSSSDSEDETTNHIKKTEKREIHMARLPNTVSQPVSHDPGTQWPLLDLEHTTRVKRRLDIKARSSSHDSLSSGGRNHTKKGKTEETKISPRYSSSSSDEQEEYTDDLSNTSITGEPEPDPRWPQLDLSSAPHVKRRLDIKTYSPPTESSVGFQQTGSNSSGIKRENRDHTAKVGMGVSVISETSEKTPVINIPHNKKTDHNIKLDKYAVISDDLGDKQTNDNISTTPEINPELQSQWATMNLGISRFRKRLEITSHTHAPPTLPTSPPPHSHSSSSSENESGSKNSRTRLKRREDGMQEIICTDSSLTLENKPVNVSLTLKSQDNISSNLVEVKERLKKDYSLPTTEEKSNPDNLLTGFDSPQTLRYLDIRASEKAPAIPSSKQLPDSLSSSVNQGASTEYAGRAPLQRQSSSSSNSGDEIDHSVPDLSLGVPRIKRRLNFKAPSPEPNNPSSSSSESEREVTGYTAKQSRHASNLSGTTDNDQITYKRLIMKASLPLQRQTVDHVETVTVAQGLPRSGSDRNVHLAPKVPSITFDDIVKKSMGQSRNTTDVDVPPGIKWTGIGRHLSDFSTTSSRRRPGAALSSPQQDPPPEPELSSPDSFNISSTKSVSLTSNRALDKFDNSSGSMSEILRTVSEDKSERKGLSALKVMSSERRKWDTVHDKGASPLFDDHGPQGDTSRFEEGIKPLAKQPLTSSTSVHKRGAADLLYGIPRYRTHDIGDIEPPQEVPPPIPATPPPDEAVGLTWRSPQSIKSPGRDGIKSYLQHSRHAD</sequence>
<feature type="compositionally biased region" description="Basic and acidic residues" evidence="5">
    <location>
        <begin position="953"/>
        <end position="966"/>
    </location>
</feature>
<feature type="compositionally biased region" description="Low complexity" evidence="5">
    <location>
        <begin position="1814"/>
        <end position="1825"/>
    </location>
</feature>
<evidence type="ECO:0000256" key="2">
    <source>
        <dbReference type="ARBA" id="ARBA00022729"/>
    </source>
</evidence>
<dbReference type="InterPro" id="IPR007110">
    <property type="entry name" value="Ig-like_dom"/>
</dbReference>
<dbReference type="Ensembl" id="ENSSLDT00000028316.1">
    <property type="protein sequence ID" value="ENSSLDP00000027478.1"/>
    <property type="gene ID" value="ENSSLDG00000021323.1"/>
</dbReference>
<dbReference type="Gene3D" id="3.80.10.10">
    <property type="entry name" value="Ribonuclease Inhibitor"/>
    <property type="match status" value="2"/>
</dbReference>
<dbReference type="InterPro" id="IPR039191">
    <property type="entry name" value="Nopp140-like"/>
</dbReference>
<feature type="region of interest" description="Disordered" evidence="5">
    <location>
        <begin position="999"/>
        <end position="1049"/>
    </location>
</feature>
<dbReference type="Proteomes" id="UP000261360">
    <property type="component" value="Unplaced"/>
</dbReference>
<feature type="region of interest" description="Disordered" evidence="5">
    <location>
        <begin position="2365"/>
        <end position="2430"/>
    </location>
</feature>
<feature type="compositionally biased region" description="Basic and acidic residues" evidence="5">
    <location>
        <begin position="1337"/>
        <end position="1347"/>
    </location>
</feature>
<feature type="region of interest" description="Disordered" evidence="5">
    <location>
        <begin position="517"/>
        <end position="986"/>
    </location>
</feature>
<dbReference type="KEGG" id="slal:111660171"/>
<dbReference type="GO" id="GO:0005730">
    <property type="term" value="C:nucleolus"/>
    <property type="evidence" value="ECO:0007669"/>
    <property type="project" value="InterPro"/>
</dbReference>
<dbReference type="SMART" id="SM00409">
    <property type="entry name" value="IG"/>
    <property type="match status" value="1"/>
</dbReference>
<feature type="compositionally biased region" description="Low complexity" evidence="5">
    <location>
        <begin position="666"/>
        <end position="683"/>
    </location>
</feature>
<feature type="chain" id="PRO_5017211022" evidence="7">
    <location>
        <begin position="23"/>
        <end position="2593"/>
    </location>
</feature>
<dbReference type="STRING" id="1841481.ENSSLDP00000027478"/>
<dbReference type="InterPro" id="IPR032675">
    <property type="entry name" value="LRR_dom_sf"/>
</dbReference>
<keyword evidence="1" id="KW-0433">Leucine-rich repeat</keyword>
<dbReference type="Pfam" id="PF13855">
    <property type="entry name" value="LRR_8"/>
    <property type="match status" value="1"/>
</dbReference>
<feature type="compositionally biased region" description="Polar residues" evidence="5">
    <location>
        <begin position="820"/>
        <end position="830"/>
    </location>
</feature>
<reference evidence="9" key="1">
    <citation type="submission" date="2025-08" db="UniProtKB">
        <authorList>
            <consortium name="Ensembl"/>
        </authorList>
    </citation>
    <scope>IDENTIFICATION</scope>
</reference>
<feature type="region of interest" description="Disordered" evidence="5">
    <location>
        <begin position="2078"/>
        <end position="2120"/>
    </location>
</feature>
<keyword evidence="2 7" id="KW-0732">Signal</keyword>